<organism evidence="2 3">
    <name type="scientific">Marinomonas ostreistagni</name>
    <dbReference type="NCBI Taxonomy" id="359209"/>
    <lineage>
        <taxon>Bacteria</taxon>
        <taxon>Pseudomonadati</taxon>
        <taxon>Pseudomonadota</taxon>
        <taxon>Gammaproteobacteria</taxon>
        <taxon>Oceanospirillales</taxon>
        <taxon>Oceanospirillaceae</taxon>
        <taxon>Marinomonas</taxon>
    </lineage>
</organism>
<dbReference type="RefSeq" id="WP_199463538.1">
    <property type="nucleotide sequence ID" value="NZ_JAEMUH010000014.1"/>
</dbReference>
<reference evidence="2 3" key="1">
    <citation type="submission" date="2020-12" db="EMBL/GenBank/DDBJ databases">
        <title>Comparative genome analysis of fungal antagonists Marinomonas ostreistagni 398 and M. spartinae 468.</title>
        <authorList>
            <person name="Fields J.L."/>
            <person name="Mavrodi O.V."/>
            <person name="Biber P.D."/>
            <person name="Indest K.J."/>
            <person name="Mavrodi D.V."/>
        </authorList>
    </citation>
    <scope>NUCLEOTIDE SEQUENCE [LARGE SCALE GENOMIC DNA]</scope>
    <source>
        <strain evidence="2 3">USM7</strain>
    </source>
</reference>
<evidence type="ECO:0000259" key="1">
    <source>
        <dbReference type="PROSITE" id="PS50883"/>
    </source>
</evidence>
<comment type="caution">
    <text evidence="2">The sequence shown here is derived from an EMBL/GenBank/DDBJ whole genome shotgun (WGS) entry which is preliminary data.</text>
</comment>
<dbReference type="InterPro" id="IPR018842">
    <property type="entry name" value="YkuI_C"/>
</dbReference>
<evidence type="ECO:0000313" key="3">
    <source>
        <dbReference type="Proteomes" id="UP000598488"/>
    </source>
</evidence>
<dbReference type="InterPro" id="IPR035919">
    <property type="entry name" value="EAL_sf"/>
</dbReference>
<sequence length="397" mass="45145">MSEDSMGMDNLDALKEGLMPFFQPIVEISTGMITAFESLARYKSADGAVRSAAFLFHESKLSLETQRELDQFIRLQAIKQIPSMPNDTRLTINISPELIQYVSDQPVIRTVEMLDSEGICASRVVIELIESDGEMKGLSKLVKRYREKGLRIAIDDFGSGFSHYDRVIELMPDIIKLDMRLLKKALLGGRFARVAVQSIVDFCEKCGALVVVEGVETEEEFFFGLSCGAHYMQGYLFSPAVEHFLPRDTFKEQIAELRTSYFNRTRKAMRMTSQRNKHLIKTINGIKDRSHVVGFIRTDIEAELATIENFIRYYMTDYEGNQISPNYTLQDGLFVDEGTPFENINWSWRPYFCKASNARRAIVSDVYHDLHSGNSCKTIVVRLGNGEMLLVDVLVSN</sequence>
<dbReference type="Pfam" id="PF00563">
    <property type="entry name" value="EAL"/>
    <property type="match status" value="1"/>
</dbReference>
<dbReference type="EMBL" id="JAEMUH010000014">
    <property type="protein sequence ID" value="MBJ7551952.1"/>
    <property type="molecule type" value="Genomic_DNA"/>
</dbReference>
<dbReference type="SMART" id="SM00052">
    <property type="entry name" value="EAL"/>
    <property type="match status" value="1"/>
</dbReference>
<proteinExistence type="predicted"/>
<dbReference type="SUPFAM" id="SSF141868">
    <property type="entry name" value="EAL domain-like"/>
    <property type="match status" value="1"/>
</dbReference>
<dbReference type="Gene3D" id="3.30.450.20">
    <property type="entry name" value="PAS domain"/>
    <property type="match status" value="1"/>
</dbReference>
<dbReference type="Pfam" id="PF10388">
    <property type="entry name" value="YkuI_C"/>
    <property type="match status" value="1"/>
</dbReference>
<gene>
    <name evidence="2" type="ORF">JHD44_14785</name>
</gene>
<dbReference type="Gene3D" id="3.20.20.450">
    <property type="entry name" value="EAL domain"/>
    <property type="match status" value="1"/>
</dbReference>
<feature type="domain" description="EAL" evidence="1">
    <location>
        <begin position="1"/>
        <end position="254"/>
    </location>
</feature>
<dbReference type="CDD" id="cd01948">
    <property type="entry name" value="EAL"/>
    <property type="match status" value="1"/>
</dbReference>
<name>A0ABS0ZE52_9GAMM</name>
<dbReference type="PANTHER" id="PTHR33121:SF82">
    <property type="entry name" value="SIGNAL TRANSDUCTION PROTEIN CONTAINING A EAL DOMAIN"/>
    <property type="match status" value="1"/>
</dbReference>
<dbReference type="PROSITE" id="PS50883">
    <property type="entry name" value="EAL"/>
    <property type="match status" value="1"/>
</dbReference>
<dbReference type="InterPro" id="IPR050706">
    <property type="entry name" value="Cyclic-di-GMP_PDE-like"/>
</dbReference>
<dbReference type="InterPro" id="IPR029151">
    <property type="entry name" value="Sensor-like_sf"/>
</dbReference>
<dbReference type="SUPFAM" id="SSF103190">
    <property type="entry name" value="Sensory domain-like"/>
    <property type="match status" value="1"/>
</dbReference>
<dbReference type="Proteomes" id="UP000598488">
    <property type="component" value="Unassembled WGS sequence"/>
</dbReference>
<evidence type="ECO:0000313" key="2">
    <source>
        <dbReference type="EMBL" id="MBJ7551952.1"/>
    </source>
</evidence>
<keyword evidence="3" id="KW-1185">Reference proteome</keyword>
<dbReference type="InterPro" id="IPR001633">
    <property type="entry name" value="EAL_dom"/>
</dbReference>
<accession>A0ABS0ZE52</accession>
<protein>
    <submittedName>
        <fullName evidence="2">EAL domain-containing protein</fullName>
    </submittedName>
</protein>
<dbReference type="PANTHER" id="PTHR33121">
    <property type="entry name" value="CYCLIC DI-GMP PHOSPHODIESTERASE PDEF"/>
    <property type="match status" value="1"/>
</dbReference>